<feature type="compositionally biased region" description="Low complexity" evidence="10">
    <location>
        <begin position="124"/>
        <end position="142"/>
    </location>
</feature>
<dbReference type="NCBIfam" id="NF011430">
    <property type="entry name" value="PRK14861.1"/>
    <property type="match status" value="1"/>
</dbReference>
<comment type="subunit">
    <text evidence="9">Forms a complex with TatC.</text>
</comment>
<evidence type="ECO:0000256" key="9">
    <source>
        <dbReference type="HAMAP-Rule" id="MF_00236"/>
    </source>
</evidence>
<dbReference type="RefSeq" id="WP_171645313.1">
    <property type="nucleotide sequence ID" value="NZ_WHOA01000143.1"/>
</dbReference>
<dbReference type="Pfam" id="PF02416">
    <property type="entry name" value="TatA_B_E"/>
    <property type="match status" value="1"/>
</dbReference>
<proteinExistence type="inferred from homology"/>
<organism evidence="11 12">
    <name type="scientific">Paenibacillus phytorum</name>
    <dbReference type="NCBI Taxonomy" id="2654977"/>
    <lineage>
        <taxon>Bacteria</taxon>
        <taxon>Bacillati</taxon>
        <taxon>Bacillota</taxon>
        <taxon>Bacilli</taxon>
        <taxon>Bacillales</taxon>
        <taxon>Paenibacillaceae</taxon>
        <taxon>Paenibacillus</taxon>
    </lineage>
</organism>
<keyword evidence="5 9" id="KW-0653">Protein transport</keyword>
<name>A0ABX1XZ96_9BACL</name>
<feature type="compositionally biased region" description="Low complexity" evidence="10">
    <location>
        <begin position="55"/>
        <end position="70"/>
    </location>
</feature>
<evidence type="ECO:0000256" key="5">
    <source>
        <dbReference type="ARBA" id="ARBA00022927"/>
    </source>
</evidence>
<evidence type="ECO:0000256" key="10">
    <source>
        <dbReference type="SAM" id="MobiDB-lite"/>
    </source>
</evidence>
<keyword evidence="6 9" id="KW-1133">Transmembrane helix</keyword>
<dbReference type="InterPro" id="IPR003369">
    <property type="entry name" value="TatA/B/E"/>
</dbReference>
<feature type="region of interest" description="Disordered" evidence="10">
    <location>
        <begin position="55"/>
        <end position="84"/>
    </location>
</feature>
<gene>
    <name evidence="9 11" type="primary">tatA</name>
    <name evidence="11" type="ORF">GC098_21305</name>
</gene>
<reference evidence="11 12" key="1">
    <citation type="submission" date="2019-10" db="EMBL/GenBank/DDBJ databases">
        <title>Description of Paenibacillus terrestris sp. nov.</title>
        <authorList>
            <person name="Carlier A."/>
            <person name="Qi S."/>
        </authorList>
    </citation>
    <scope>NUCLEOTIDE SEQUENCE [LARGE SCALE GENOMIC DNA]</scope>
    <source>
        <strain evidence="11 12">LMG 31458</strain>
    </source>
</reference>
<dbReference type="Proteomes" id="UP000616779">
    <property type="component" value="Unassembled WGS sequence"/>
</dbReference>
<evidence type="ECO:0000256" key="7">
    <source>
        <dbReference type="ARBA" id="ARBA00023010"/>
    </source>
</evidence>
<feature type="compositionally biased region" description="Polar residues" evidence="10">
    <location>
        <begin position="71"/>
        <end position="81"/>
    </location>
</feature>
<evidence type="ECO:0000313" key="12">
    <source>
        <dbReference type="Proteomes" id="UP000616779"/>
    </source>
</evidence>
<protein>
    <recommendedName>
        <fullName evidence="9">Sec-independent protein translocase protein TatA</fullName>
    </recommendedName>
</protein>
<keyword evidence="3 9" id="KW-1003">Cell membrane</keyword>
<comment type="function">
    <text evidence="9">Part of the twin-arginine translocation (Tat) system that transports large folded proteins containing a characteristic twin-arginine motif in their signal peptide across membranes. TatA could form the protein-conducting channel of the Tat system.</text>
</comment>
<dbReference type="PRINTS" id="PR01506">
    <property type="entry name" value="TATBPROTEIN"/>
</dbReference>
<comment type="similarity">
    <text evidence="9">Belongs to the TatA/E family.</text>
</comment>
<keyword evidence="12" id="KW-1185">Reference proteome</keyword>
<evidence type="ECO:0000256" key="6">
    <source>
        <dbReference type="ARBA" id="ARBA00022989"/>
    </source>
</evidence>
<keyword evidence="7 9" id="KW-0811">Translocation</keyword>
<comment type="caution">
    <text evidence="11">The sequence shown here is derived from an EMBL/GenBank/DDBJ whole genome shotgun (WGS) entry which is preliminary data.</text>
</comment>
<keyword evidence="2 9" id="KW-0813">Transport</keyword>
<evidence type="ECO:0000313" key="11">
    <source>
        <dbReference type="EMBL" id="NOU73905.1"/>
    </source>
</evidence>
<evidence type="ECO:0000256" key="2">
    <source>
        <dbReference type="ARBA" id="ARBA00022448"/>
    </source>
</evidence>
<dbReference type="HAMAP" id="MF_00236">
    <property type="entry name" value="TatA_E"/>
    <property type="match status" value="1"/>
</dbReference>
<dbReference type="Gene3D" id="1.20.5.3310">
    <property type="match status" value="1"/>
</dbReference>
<dbReference type="PANTHER" id="PTHR42982">
    <property type="entry name" value="SEC-INDEPENDENT PROTEIN TRANSLOCASE PROTEIN TATA"/>
    <property type="match status" value="1"/>
</dbReference>
<keyword evidence="4 9" id="KW-0812">Transmembrane</keyword>
<sequence>MFQNIGFTELLLIAIVALVLFGPQKLPEIGRVLGRTIRDFKKGAHALLNDEPEEVAAPKPAAQVKPAPQVSTQGETASSNAVEAGVLPSERAAVAFVTAAPAEVESAVEPSTAAASVASLTPEDAPSASSATVSAVDAPSVTPAAPSRTDAAPASKAAPIAPPSNTRRLPD</sequence>
<evidence type="ECO:0000256" key="1">
    <source>
        <dbReference type="ARBA" id="ARBA00004162"/>
    </source>
</evidence>
<dbReference type="EMBL" id="WHOA01000143">
    <property type="protein sequence ID" value="NOU73905.1"/>
    <property type="molecule type" value="Genomic_DNA"/>
</dbReference>
<dbReference type="InterPro" id="IPR006312">
    <property type="entry name" value="TatA/E"/>
</dbReference>
<evidence type="ECO:0000256" key="8">
    <source>
        <dbReference type="ARBA" id="ARBA00023136"/>
    </source>
</evidence>
<evidence type="ECO:0000256" key="3">
    <source>
        <dbReference type="ARBA" id="ARBA00022475"/>
    </source>
</evidence>
<comment type="subcellular location">
    <subcellularLocation>
        <location evidence="1 9">Cell membrane</location>
        <topology evidence="1 9">Single-pass membrane protein</topology>
    </subcellularLocation>
</comment>
<feature type="region of interest" description="Disordered" evidence="10">
    <location>
        <begin position="103"/>
        <end position="171"/>
    </location>
</feature>
<dbReference type="NCBIfam" id="TIGR01411">
    <property type="entry name" value="tatAE"/>
    <property type="match status" value="1"/>
</dbReference>
<evidence type="ECO:0000256" key="4">
    <source>
        <dbReference type="ARBA" id="ARBA00022692"/>
    </source>
</evidence>
<keyword evidence="8 9" id="KW-0472">Membrane</keyword>
<dbReference type="PANTHER" id="PTHR42982:SF1">
    <property type="entry name" value="SEC-INDEPENDENT PROTEIN TRANSLOCASE PROTEIN TATA"/>
    <property type="match status" value="1"/>
</dbReference>
<accession>A0ABX1XZ96</accession>